<dbReference type="InParanoid" id="A0A7I4AH38"/>
<dbReference type="GO" id="GO:0046872">
    <property type="term" value="F:metal ion binding"/>
    <property type="evidence" value="ECO:0007669"/>
    <property type="project" value="UniProtKB-KW"/>
</dbReference>
<dbReference type="InterPro" id="IPR045085">
    <property type="entry name" value="HLD_clamp_pol_III_gamma_tau"/>
</dbReference>
<keyword evidence="11" id="KW-1185">Reference proteome</keyword>
<feature type="compositionally biased region" description="Basic and acidic residues" evidence="7">
    <location>
        <begin position="1259"/>
        <end position="1282"/>
    </location>
</feature>
<name>A0A7I4AH38_PHYPA</name>
<evidence type="ECO:0000256" key="5">
    <source>
        <dbReference type="ARBA" id="ARBA00022840"/>
    </source>
</evidence>
<keyword evidence="5" id="KW-0067">ATP-binding</keyword>
<proteinExistence type="inferred from homology"/>
<feature type="region of interest" description="Disordered" evidence="7">
    <location>
        <begin position="284"/>
        <end position="386"/>
    </location>
</feature>
<dbReference type="PANTHER" id="PTHR11669:SF0">
    <property type="entry name" value="PROTEIN STICHEL-LIKE 2"/>
    <property type="match status" value="1"/>
</dbReference>
<feature type="domain" description="STICHEL DnaA-N-like alpha-beta" evidence="9">
    <location>
        <begin position="1009"/>
        <end position="1090"/>
    </location>
</feature>
<dbReference type="Pfam" id="PF13177">
    <property type="entry name" value="DNA_pol3_delta2"/>
    <property type="match status" value="1"/>
</dbReference>
<dbReference type="InterPro" id="IPR054506">
    <property type="entry name" value="DnaA_N-like_STI"/>
</dbReference>
<evidence type="ECO:0000313" key="10">
    <source>
        <dbReference type="EnsemblPlants" id="Pp3c13_13940V3.2"/>
    </source>
</evidence>
<dbReference type="Gene3D" id="1.10.8.60">
    <property type="match status" value="1"/>
</dbReference>
<reference evidence="10 11" key="2">
    <citation type="journal article" date="2018" name="Plant J.">
        <title>The Physcomitrella patens chromosome-scale assembly reveals moss genome structure and evolution.</title>
        <authorList>
            <person name="Lang D."/>
            <person name="Ullrich K.K."/>
            <person name="Murat F."/>
            <person name="Fuchs J."/>
            <person name="Jenkins J."/>
            <person name="Haas F.B."/>
            <person name="Piednoel M."/>
            <person name="Gundlach H."/>
            <person name="Van Bel M."/>
            <person name="Meyberg R."/>
            <person name="Vives C."/>
            <person name="Morata J."/>
            <person name="Symeonidi A."/>
            <person name="Hiss M."/>
            <person name="Muchero W."/>
            <person name="Kamisugi Y."/>
            <person name="Saleh O."/>
            <person name="Blanc G."/>
            <person name="Decker E.L."/>
            <person name="van Gessel N."/>
            <person name="Grimwood J."/>
            <person name="Hayes R.D."/>
            <person name="Graham S.W."/>
            <person name="Gunter L.E."/>
            <person name="McDaniel S.F."/>
            <person name="Hoernstein S.N.W."/>
            <person name="Larsson A."/>
            <person name="Li F.W."/>
            <person name="Perroud P.F."/>
            <person name="Phillips J."/>
            <person name="Ranjan P."/>
            <person name="Rokshar D.S."/>
            <person name="Rothfels C.J."/>
            <person name="Schneider L."/>
            <person name="Shu S."/>
            <person name="Stevenson D.W."/>
            <person name="Thummler F."/>
            <person name="Tillich M."/>
            <person name="Villarreal Aguilar J.C."/>
            <person name="Widiez T."/>
            <person name="Wong G.K."/>
            <person name="Wymore A."/>
            <person name="Zhang Y."/>
            <person name="Zimmer A.D."/>
            <person name="Quatrano R.S."/>
            <person name="Mayer K.F.X."/>
            <person name="Goodstein D."/>
            <person name="Casacuberta J.M."/>
            <person name="Vandepoele K."/>
            <person name="Reski R."/>
            <person name="Cuming A.C."/>
            <person name="Tuskan G.A."/>
            <person name="Maumus F."/>
            <person name="Salse J."/>
            <person name="Schmutz J."/>
            <person name="Rensing S.A."/>
        </authorList>
    </citation>
    <scope>NUCLEOTIDE SEQUENCE [LARGE SCALE GENOMIC DNA]</scope>
    <source>
        <strain evidence="10 11">cv. Gransden 2004</strain>
    </source>
</reference>
<dbReference type="InterPro" id="IPR008921">
    <property type="entry name" value="DNA_pol3_clamp-load_cplx_C"/>
</dbReference>
<dbReference type="CDD" id="cd18137">
    <property type="entry name" value="HLD_clamp_pol_III_gamma_tau"/>
    <property type="match status" value="1"/>
</dbReference>
<dbReference type="GO" id="GO:0005663">
    <property type="term" value="C:DNA replication factor C complex"/>
    <property type="evidence" value="ECO:0000318"/>
    <property type="project" value="GO_Central"/>
</dbReference>
<evidence type="ECO:0000256" key="2">
    <source>
        <dbReference type="ARBA" id="ARBA00022723"/>
    </source>
</evidence>
<dbReference type="GeneID" id="112290370"/>
<evidence type="ECO:0000256" key="7">
    <source>
        <dbReference type="SAM" id="MobiDB-lite"/>
    </source>
</evidence>
<comment type="similarity">
    <text evidence="1">Belongs to the DnaX/STICHEL family.</text>
</comment>
<feature type="region of interest" description="Disordered" evidence="7">
    <location>
        <begin position="439"/>
        <end position="465"/>
    </location>
</feature>
<dbReference type="Gene3D" id="3.40.50.300">
    <property type="entry name" value="P-loop containing nucleotide triphosphate hydrolases"/>
    <property type="match status" value="1"/>
</dbReference>
<dbReference type="OrthoDB" id="8123313at2759"/>
<dbReference type="GO" id="GO:0005524">
    <property type="term" value="F:ATP binding"/>
    <property type="evidence" value="ECO:0007669"/>
    <property type="project" value="UniProtKB-KW"/>
</dbReference>
<keyword evidence="3" id="KW-0547">Nucleotide-binding</keyword>
<dbReference type="KEGG" id="ppp:112290370"/>
<keyword evidence="2" id="KW-0479">Metal-binding</keyword>
<dbReference type="EnsemblPlants" id="Pp3c13_13940V3.2">
    <property type="protein sequence ID" value="Pp3c13_13940V3.2"/>
    <property type="gene ID" value="Pp3c13_13940"/>
</dbReference>
<reference evidence="10 11" key="1">
    <citation type="journal article" date="2008" name="Science">
        <title>The Physcomitrella genome reveals evolutionary insights into the conquest of land by plants.</title>
        <authorList>
            <person name="Rensing S."/>
            <person name="Lang D."/>
            <person name="Zimmer A."/>
            <person name="Terry A."/>
            <person name="Salamov A."/>
            <person name="Shapiro H."/>
            <person name="Nishiyama T."/>
            <person name="Perroud P.-F."/>
            <person name="Lindquist E."/>
            <person name="Kamisugi Y."/>
            <person name="Tanahashi T."/>
            <person name="Sakakibara K."/>
            <person name="Fujita T."/>
            <person name="Oishi K."/>
            <person name="Shin-I T."/>
            <person name="Kuroki Y."/>
            <person name="Toyoda A."/>
            <person name="Suzuki Y."/>
            <person name="Hashimoto A."/>
            <person name="Yamaguchi K."/>
            <person name="Sugano A."/>
            <person name="Kohara Y."/>
            <person name="Fujiyama A."/>
            <person name="Anterola A."/>
            <person name="Aoki S."/>
            <person name="Ashton N."/>
            <person name="Barbazuk W.B."/>
            <person name="Barker E."/>
            <person name="Bennetzen J."/>
            <person name="Bezanilla M."/>
            <person name="Blankenship R."/>
            <person name="Cho S.H."/>
            <person name="Dutcher S."/>
            <person name="Estelle M."/>
            <person name="Fawcett J.A."/>
            <person name="Gundlach H."/>
            <person name="Hanada K."/>
            <person name="Heyl A."/>
            <person name="Hicks K.A."/>
            <person name="Hugh J."/>
            <person name="Lohr M."/>
            <person name="Mayer K."/>
            <person name="Melkozernov A."/>
            <person name="Murata T."/>
            <person name="Nelson D."/>
            <person name="Pils B."/>
            <person name="Prigge M."/>
            <person name="Reiss B."/>
            <person name="Renner T."/>
            <person name="Rombauts S."/>
            <person name="Rushton P."/>
            <person name="Sanderfoot A."/>
            <person name="Schween G."/>
            <person name="Shiu S.-H."/>
            <person name="Stueber K."/>
            <person name="Theodoulou F.L."/>
            <person name="Tu H."/>
            <person name="Van de Peer Y."/>
            <person name="Verrier P.J."/>
            <person name="Waters E."/>
            <person name="Wood A."/>
            <person name="Yang L."/>
            <person name="Cove D."/>
            <person name="Cuming A."/>
            <person name="Hasebe M."/>
            <person name="Lucas S."/>
            <person name="Mishler D.B."/>
            <person name="Reski R."/>
            <person name="Grigoriev I."/>
            <person name="Quatrano R.S."/>
            <person name="Boore J.L."/>
        </authorList>
    </citation>
    <scope>NUCLEOTIDE SEQUENCE [LARGE SCALE GENOMIC DNA]</scope>
    <source>
        <strain evidence="10 11">cv. Gransden 2004</strain>
    </source>
</reference>
<keyword evidence="6" id="KW-0175">Coiled coil</keyword>
<dbReference type="FunFam" id="1.10.8.60:FF:000013">
    <property type="entry name" value="DNA polymerase III subunit gamma/tau"/>
    <property type="match status" value="1"/>
</dbReference>
<keyword evidence="4" id="KW-0862">Zinc</keyword>
<feature type="compositionally biased region" description="Polar residues" evidence="7">
    <location>
        <begin position="900"/>
        <end position="914"/>
    </location>
</feature>
<dbReference type="GO" id="GO:0006261">
    <property type="term" value="P:DNA-templated DNA replication"/>
    <property type="evidence" value="ECO:0000318"/>
    <property type="project" value="GO_Central"/>
</dbReference>
<accession>A0A7I4AH38</accession>
<feature type="compositionally biased region" description="Basic and acidic residues" evidence="7">
    <location>
        <begin position="151"/>
        <end position="160"/>
    </location>
</feature>
<dbReference type="EMBL" id="ABEU02000013">
    <property type="status" value="NOT_ANNOTATED_CDS"/>
    <property type="molecule type" value="Genomic_DNA"/>
</dbReference>
<dbReference type="GO" id="GO:0009360">
    <property type="term" value="C:DNA polymerase III complex"/>
    <property type="evidence" value="ECO:0007669"/>
    <property type="project" value="InterPro"/>
</dbReference>
<dbReference type="Proteomes" id="UP000006727">
    <property type="component" value="Chromosome 13"/>
</dbReference>
<dbReference type="SUPFAM" id="SSF48019">
    <property type="entry name" value="post-AAA+ oligomerization domain-like"/>
    <property type="match status" value="1"/>
</dbReference>
<dbReference type="Pfam" id="PF22608">
    <property type="entry name" value="DNAX_ATPase_lid"/>
    <property type="match status" value="1"/>
</dbReference>
<feature type="compositionally biased region" description="Polar residues" evidence="7">
    <location>
        <begin position="449"/>
        <end position="465"/>
    </location>
</feature>
<evidence type="ECO:0000256" key="4">
    <source>
        <dbReference type="ARBA" id="ARBA00022833"/>
    </source>
</evidence>
<feature type="compositionally biased region" description="Polar residues" evidence="7">
    <location>
        <begin position="929"/>
        <end position="942"/>
    </location>
</feature>
<feature type="compositionally biased region" description="Basic and acidic residues" evidence="7">
    <location>
        <begin position="982"/>
        <end position="994"/>
    </location>
</feature>
<evidence type="ECO:0000259" key="9">
    <source>
        <dbReference type="Pfam" id="PF23007"/>
    </source>
</evidence>
<gene>
    <name evidence="10" type="primary">LOC112290370</name>
</gene>
<feature type="region of interest" description="Disordered" evidence="7">
    <location>
        <begin position="151"/>
        <end position="187"/>
    </location>
</feature>
<dbReference type="GO" id="GO:0006281">
    <property type="term" value="P:DNA repair"/>
    <property type="evidence" value="ECO:0000318"/>
    <property type="project" value="GO_Central"/>
</dbReference>
<organism evidence="10 11">
    <name type="scientific">Physcomitrium patens</name>
    <name type="common">Spreading-leaved earth moss</name>
    <name type="synonym">Physcomitrella patens</name>
    <dbReference type="NCBI Taxonomy" id="3218"/>
    <lineage>
        <taxon>Eukaryota</taxon>
        <taxon>Viridiplantae</taxon>
        <taxon>Streptophyta</taxon>
        <taxon>Embryophyta</taxon>
        <taxon>Bryophyta</taxon>
        <taxon>Bryophytina</taxon>
        <taxon>Bryopsida</taxon>
        <taxon>Funariidae</taxon>
        <taxon>Funariales</taxon>
        <taxon>Funariaceae</taxon>
        <taxon>Physcomitrium</taxon>
    </lineage>
</organism>
<feature type="compositionally biased region" description="Basic and acidic residues" evidence="7">
    <location>
        <begin position="295"/>
        <end position="305"/>
    </location>
</feature>
<feature type="compositionally biased region" description="Basic residues" evidence="7">
    <location>
        <begin position="1168"/>
        <end position="1181"/>
    </location>
</feature>
<protein>
    <recommendedName>
        <fullName evidence="12">AAA+ ATPase domain-containing protein</fullName>
    </recommendedName>
</protein>
<dbReference type="InterPro" id="IPR027417">
    <property type="entry name" value="P-loop_NTPase"/>
</dbReference>
<dbReference type="RefSeq" id="XP_024392315.1">
    <property type="nucleotide sequence ID" value="XM_024536547.2"/>
</dbReference>
<dbReference type="SUPFAM" id="SSF52540">
    <property type="entry name" value="P-loop containing nucleoside triphosphate hydrolases"/>
    <property type="match status" value="1"/>
</dbReference>
<evidence type="ECO:0000256" key="1">
    <source>
        <dbReference type="ARBA" id="ARBA00006360"/>
    </source>
</evidence>
<dbReference type="InterPro" id="IPR050238">
    <property type="entry name" value="DNA_Rep/Repair_Clamp_Loader"/>
</dbReference>
<feature type="domain" description="DNA polymerase III subunit gamma/tau helical lid" evidence="8">
    <location>
        <begin position="716"/>
        <end position="756"/>
    </location>
</feature>
<dbReference type="PANTHER" id="PTHR11669">
    <property type="entry name" value="REPLICATION FACTOR C / DNA POLYMERASE III GAMMA-TAU SUBUNIT"/>
    <property type="match status" value="1"/>
</dbReference>
<dbReference type="GO" id="GO:0003677">
    <property type="term" value="F:DNA binding"/>
    <property type="evidence" value="ECO:0007669"/>
    <property type="project" value="InterPro"/>
</dbReference>
<evidence type="ECO:0008006" key="12">
    <source>
        <dbReference type="Google" id="ProtNLM"/>
    </source>
</evidence>
<evidence type="ECO:0000256" key="3">
    <source>
        <dbReference type="ARBA" id="ARBA00022741"/>
    </source>
</evidence>
<feature type="region of interest" description="Disordered" evidence="7">
    <location>
        <begin position="1127"/>
        <end position="1319"/>
    </location>
</feature>
<evidence type="ECO:0000313" key="11">
    <source>
        <dbReference type="Proteomes" id="UP000006727"/>
    </source>
</evidence>
<feature type="region of interest" description="Disordered" evidence="7">
    <location>
        <begin position="900"/>
        <end position="994"/>
    </location>
</feature>
<feature type="compositionally biased region" description="Polar residues" evidence="7">
    <location>
        <begin position="1284"/>
        <end position="1294"/>
    </location>
</feature>
<dbReference type="NCBIfam" id="TIGR02397">
    <property type="entry name" value="dnaX_nterm"/>
    <property type="match status" value="1"/>
</dbReference>
<dbReference type="GO" id="GO:0003887">
    <property type="term" value="F:DNA-directed DNA polymerase activity"/>
    <property type="evidence" value="ECO:0007669"/>
    <property type="project" value="InterPro"/>
</dbReference>
<feature type="compositionally biased region" description="Basic residues" evidence="7">
    <location>
        <begin position="358"/>
        <end position="377"/>
    </location>
</feature>
<dbReference type="Pfam" id="PF23007">
    <property type="entry name" value="DnaA_N-like_STI"/>
    <property type="match status" value="1"/>
</dbReference>
<evidence type="ECO:0000256" key="6">
    <source>
        <dbReference type="ARBA" id="ARBA00023054"/>
    </source>
</evidence>
<feature type="compositionally biased region" description="Low complexity" evidence="7">
    <location>
        <begin position="1223"/>
        <end position="1234"/>
    </location>
</feature>
<feature type="compositionally biased region" description="Polar residues" evidence="7">
    <location>
        <begin position="1130"/>
        <end position="1140"/>
    </location>
</feature>
<dbReference type="InterPro" id="IPR012763">
    <property type="entry name" value="DNA_pol_III_sug/sutau_N"/>
</dbReference>
<dbReference type="Gramene" id="Pp3c13_13940V3.2">
    <property type="protein sequence ID" value="Pp3c13_13940V3.2"/>
    <property type="gene ID" value="Pp3c13_13940"/>
</dbReference>
<dbReference type="FunCoup" id="A0A7I4AH38">
    <property type="interactions" value="1845"/>
</dbReference>
<reference evidence="10" key="3">
    <citation type="submission" date="2020-12" db="UniProtKB">
        <authorList>
            <consortium name="EnsemblPlants"/>
        </authorList>
    </citation>
    <scope>IDENTIFICATION</scope>
</reference>
<evidence type="ECO:0000259" key="8">
    <source>
        <dbReference type="Pfam" id="PF22608"/>
    </source>
</evidence>
<sequence length="1371" mass="150287">MSQTAGKAHVSESLVIDKKSRRIEKNLKHGEFKHVHLTNNIHIKRHFHLLLQRAHSGLMVDGQRTPLPQLPHMRELTALRKARALKDPGSNSSVSSGSKKAKLKTLIGDPHQDAQALAIELSGKLAKSAKLPSQGDGGSLQVSIQRKIQADKSVNIDKQPKRGVSKKMASKEAPSPGNDQKDGVRNPVKVDVRERIKQIEQSFAGSTSGTYSGELRKEELLKQLKTRERLPGEVEKDLENIPRSDERWESGPARREELARRVIDERGFSMSSLSQLLGNHVGSSRSGFNFLGTLGDKERRSDRGGESAFETDADDANLVKRETTRPKPATLNPASPTHLGSASRGKEDLKKPKPGIARGRRKLRPRERNTHLTRVRTGKAAAGSKNGVPLRGAVVIDDELDVSELPPQTEFTVPWDSSRIHRHGDRAYIDVTDLARAVSESRRRHGSDSLLSGQNPPDEQSISSLDSDANALPFIIGEETLDSDGGGYYIDTMRSREVPQKQWQRNRRVLLQNAVKDVPVVEAASTSGSKVEAPSDGNRTLTLKYRPKNFKDIVGQPMVVKSLSSAIMKRKVAPVYLFMGPRGTGKTSAARVLAAGLNCESLDYSTRPCGLCRECATMVLNRNTDVRQIEAASNVDMASLKAMMGSLKPHARYKVIIVEGCDLLNTDIWNAFLTLLEEPPKDVVFVLNTTDAERIPATATSRCQKFHFSKVSEADIVKRLEYLAEKEGLHVEAGALSLIAARSDGSLRDAVILLDQVCLLDKNVSVDLVREVGGLPPVNKNLDLLDFALSADTINTVKTLREVLASSVEPLRLVSQLGGLITDILAGSLEVDRGSRKDGSFFNRNFSAKVEQHRLRQALKVLSEAELQLRGAGDKATWLTAALLQFAPDRSFLPSEASTDVALTSARPSTSLPVSKTEHLSMNEPEYQAQVTESIRTVQTPQPDKRRPKKSSAKVPEEDGGMSLSEQKLEEAWGRGPAQQKSMDKHVGETSEPLRRASETTLGFQIFRDDELVELWRAVLWNITSRNLRQLLQTHGQLVAGGVASDGSLAVVSLEFDHPRDKYKAERSWRTISSTFQAVLNTDVELQISLSNNPLDNAALARAGEPLADAQPGPSTHHEDLEIVTEDSNAEQPGPSTQQPHKNKGVVDDDSIAHGAHVQDAQGAHSPSHQRRATKTRRHRQVSSTTEGLEIQPDIQQQSEPEGITPRRSPPIRRRGGRRSGDAKAASSKGTKTAIHVREIRVASKDSSSFGSVGGGRRPPKDEKPLSTTFEDRLGEVEDLHPAQRNSSQQQNDSEAPARPDIRNSTVDAQRGLPRESSLCCRRASPQHGVLMRKSRVKSLHKAKGNTLFLRLVPCAKSKVAGNPTPAPVAP</sequence>